<sequence length="320" mass="34573">MSLVDSYLYRMTFRSLLLLIASILAVGCNDDDGTFQPLDRNEPDDVVGLSYVQAPEDRGLATIYSALTSALRANANISIVAEIDHQANAQAINEQLDSTRVVLFGNPRLGTPLMQINPQAGLDLPQKMLVYRPGDDEVIVAYNTPTYLANRHGVGSAATLQTIEDALRNLAGTTGMGDVEDAEDNDVALNEGVIGQTDKGTVDSVYMRLRAALFNNPDITIVAELDHQANAASVGLDLPPIRLIVFGNPALGTPLLQDEQIIGIDLPQKMLVYASGDRDVTVAYNDPFYLAERHGVDRDIPESATIRDALAQLTEIALGR</sequence>
<comment type="caution">
    <text evidence="3">The sequence shown here is derived from an EMBL/GenBank/DDBJ whole genome shotgun (WGS) entry which is preliminary data.</text>
</comment>
<name>A0ABM9AYU7_9BACT</name>
<dbReference type="CDD" id="cd14797">
    <property type="entry name" value="DUF302"/>
    <property type="match status" value="2"/>
</dbReference>
<dbReference type="SUPFAM" id="SSF103247">
    <property type="entry name" value="TT1751-like"/>
    <property type="match status" value="2"/>
</dbReference>
<keyword evidence="4" id="KW-1185">Reference proteome</keyword>
<keyword evidence="1" id="KW-0732">Signal</keyword>
<feature type="domain" description="DUF302" evidence="2">
    <location>
        <begin position="83"/>
        <end position="145"/>
    </location>
</feature>
<accession>A0ABM9AYU7</accession>
<reference evidence="3" key="1">
    <citation type="submission" date="2021-12" db="EMBL/GenBank/DDBJ databases">
        <authorList>
            <person name="Rodrigo-Torres L."/>
            <person name="Arahal R. D."/>
            <person name="Lucena T."/>
        </authorList>
    </citation>
    <scope>NUCLEOTIDE SEQUENCE</scope>
    <source>
        <strain evidence="3">CECT 8419</strain>
    </source>
</reference>
<evidence type="ECO:0000313" key="4">
    <source>
        <dbReference type="Proteomes" id="UP000837803"/>
    </source>
</evidence>
<feature type="domain" description="DUF302" evidence="2">
    <location>
        <begin position="225"/>
        <end position="287"/>
    </location>
</feature>
<dbReference type="Proteomes" id="UP000837803">
    <property type="component" value="Unassembled WGS sequence"/>
</dbReference>
<dbReference type="Gene3D" id="3.30.310.70">
    <property type="entry name" value="TT1751-like domain"/>
    <property type="match status" value="2"/>
</dbReference>
<dbReference type="PANTHER" id="PTHR38342">
    <property type="entry name" value="SLR5037 PROTEIN"/>
    <property type="match status" value="1"/>
</dbReference>
<proteinExistence type="predicted"/>
<feature type="chain" id="PRO_5046458629" description="DUF302 domain-containing protein" evidence="1">
    <location>
        <begin position="26"/>
        <end position="320"/>
    </location>
</feature>
<evidence type="ECO:0000259" key="2">
    <source>
        <dbReference type="Pfam" id="PF03625"/>
    </source>
</evidence>
<protein>
    <recommendedName>
        <fullName evidence="2">DUF302 domain-containing protein</fullName>
    </recommendedName>
</protein>
<dbReference type="InterPro" id="IPR005180">
    <property type="entry name" value="DUF302"/>
</dbReference>
<dbReference type="PANTHER" id="PTHR38342:SF2">
    <property type="entry name" value="INNER MEMBRANE OR EXPORTED"/>
    <property type="match status" value="1"/>
</dbReference>
<evidence type="ECO:0000256" key="1">
    <source>
        <dbReference type="SAM" id="SignalP"/>
    </source>
</evidence>
<dbReference type="EMBL" id="CAKLPZ010000001">
    <property type="protein sequence ID" value="CAH0999954.1"/>
    <property type="molecule type" value="Genomic_DNA"/>
</dbReference>
<dbReference type="InterPro" id="IPR035923">
    <property type="entry name" value="TT1751-like_sf"/>
</dbReference>
<dbReference type="Pfam" id="PF03625">
    <property type="entry name" value="DUF302"/>
    <property type="match status" value="2"/>
</dbReference>
<feature type="signal peptide" evidence="1">
    <location>
        <begin position="1"/>
        <end position="25"/>
    </location>
</feature>
<evidence type="ECO:0000313" key="3">
    <source>
        <dbReference type="EMBL" id="CAH0999954.1"/>
    </source>
</evidence>
<organism evidence="3 4">
    <name type="scientific">Neolewinella maritima</name>
    <dbReference type="NCBI Taxonomy" id="1383882"/>
    <lineage>
        <taxon>Bacteria</taxon>
        <taxon>Pseudomonadati</taxon>
        <taxon>Bacteroidota</taxon>
        <taxon>Saprospiria</taxon>
        <taxon>Saprospirales</taxon>
        <taxon>Lewinellaceae</taxon>
        <taxon>Neolewinella</taxon>
    </lineage>
</organism>
<gene>
    <name evidence="3" type="ORF">LEM8419_01185</name>
</gene>